<reference evidence="1 2" key="2">
    <citation type="submission" date="2018-12" db="EMBL/GenBank/DDBJ databases">
        <title>Rhizobacter gummiphilus sp. nov., a rubber-degrading bacterium isolated from the soil of a botanical garden in Japan.</title>
        <authorList>
            <person name="Shunsuke S.S."/>
        </authorList>
    </citation>
    <scope>NUCLEOTIDE SEQUENCE [LARGE SCALE GENOMIC DNA]</scope>
    <source>
        <strain evidence="1 2">S-16</strain>
    </source>
</reference>
<proteinExistence type="predicted"/>
<keyword evidence="2" id="KW-1185">Reference proteome</keyword>
<organism evidence="1 2">
    <name type="scientific">Piscinibacter terrae</name>
    <dbReference type="NCBI Taxonomy" id="2496871"/>
    <lineage>
        <taxon>Bacteria</taxon>
        <taxon>Pseudomonadati</taxon>
        <taxon>Pseudomonadota</taxon>
        <taxon>Betaproteobacteria</taxon>
        <taxon>Burkholderiales</taxon>
        <taxon>Sphaerotilaceae</taxon>
        <taxon>Piscinibacter</taxon>
    </lineage>
</organism>
<dbReference type="OrthoDB" id="5292474at2"/>
<evidence type="ECO:0000313" key="1">
    <source>
        <dbReference type="EMBL" id="RQP21387.1"/>
    </source>
</evidence>
<accession>A0A3N7HH74</accession>
<dbReference type="AlphaFoldDB" id="A0A3N7HH74"/>
<name>A0A3N7HH74_9BURK</name>
<sequence length="251" mass="28264">MSFWREIDWGRPWLAPYRGHGEAVCAALERGCSVAEALNGCAPVAVLWAGRLRFVAQHELPEGEAYEAFIHRTACVPTRDNLHDLFNGLVWLSFPRIKQRLNELQAAEIAKTGVQAWRGSLRDALTLFDENAALWRASDELREALRLRDWPSLFVRRREAWASASLILFGHALLEKLVHPRAAITAHVWAMPPGTTDDEFIDASLNEASLRAKPWLPMPVLGVPGWWAANEDAGFYDDASVFRPDRTFSPP</sequence>
<comment type="caution">
    <text evidence="1">The sequence shown here is derived from an EMBL/GenBank/DDBJ whole genome shotgun (WGS) entry which is preliminary data.</text>
</comment>
<dbReference type="Pfam" id="PF11227">
    <property type="entry name" value="DUF3025"/>
    <property type="match status" value="1"/>
</dbReference>
<dbReference type="RefSeq" id="WP_124543757.1">
    <property type="nucleotide sequence ID" value="NZ_QUSW01000011.1"/>
</dbReference>
<evidence type="ECO:0000313" key="2">
    <source>
        <dbReference type="Proteomes" id="UP000267464"/>
    </source>
</evidence>
<gene>
    <name evidence="1" type="ORF">DZC73_28280</name>
</gene>
<protein>
    <submittedName>
        <fullName evidence="1">DUF3025 domain-containing protein</fullName>
    </submittedName>
</protein>
<reference evidence="1 2" key="1">
    <citation type="submission" date="2018-08" db="EMBL/GenBank/DDBJ databases">
        <authorList>
            <person name="Khan S.A."/>
            <person name="Jeon C.O."/>
            <person name="Chun B.H."/>
            <person name="Jeong S.E."/>
        </authorList>
    </citation>
    <scope>NUCLEOTIDE SEQUENCE [LARGE SCALE GENOMIC DNA]</scope>
    <source>
        <strain evidence="1 2">S-16</strain>
    </source>
</reference>
<dbReference type="EMBL" id="QUSW01000011">
    <property type="protein sequence ID" value="RQP21387.1"/>
    <property type="molecule type" value="Genomic_DNA"/>
</dbReference>
<dbReference type="InterPro" id="IPR021390">
    <property type="entry name" value="DUF3025"/>
</dbReference>
<dbReference type="Proteomes" id="UP000267464">
    <property type="component" value="Unassembled WGS sequence"/>
</dbReference>